<protein>
    <submittedName>
        <fullName evidence="2">Uncharacterized protein</fullName>
    </submittedName>
</protein>
<organism evidence="2 3">
    <name type="scientific">Salininema proteolyticum</name>
    <dbReference type="NCBI Taxonomy" id="1607685"/>
    <lineage>
        <taxon>Bacteria</taxon>
        <taxon>Bacillati</taxon>
        <taxon>Actinomycetota</taxon>
        <taxon>Actinomycetes</taxon>
        <taxon>Glycomycetales</taxon>
        <taxon>Glycomycetaceae</taxon>
        <taxon>Salininema</taxon>
    </lineage>
</organism>
<keyword evidence="3" id="KW-1185">Reference proteome</keyword>
<proteinExistence type="predicted"/>
<dbReference type="Proteomes" id="UP001595823">
    <property type="component" value="Unassembled WGS sequence"/>
</dbReference>
<feature type="transmembrane region" description="Helical" evidence="1">
    <location>
        <begin position="32"/>
        <end position="53"/>
    </location>
</feature>
<comment type="caution">
    <text evidence="2">The sequence shown here is derived from an EMBL/GenBank/DDBJ whole genome shotgun (WGS) entry which is preliminary data.</text>
</comment>
<accession>A0ABV8TUF2</accession>
<name>A0ABV8TUF2_9ACTN</name>
<keyword evidence="1" id="KW-0472">Membrane</keyword>
<dbReference type="EMBL" id="JBHSDK010000002">
    <property type="protein sequence ID" value="MFC4334053.1"/>
    <property type="molecule type" value="Genomic_DNA"/>
</dbReference>
<evidence type="ECO:0000313" key="3">
    <source>
        <dbReference type="Proteomes" id="UP001595823"/>
    </source>
</evidence>
<reference evidence="3" key="1">
    <citation type="journal article" date="2019" name="Int. J. Syst. Evol. Microbiol.">
        <title>The Global Catalogue of Microorganisms (GCM) 10K type strain sequencing project: providing services to taxonomists for standard genome sequencing and annotation.</title>
        <authorList>
            <consortium name="The Broad Institute Genomics Platform"/>
            <consortium name="The Broad Institute Genome Sequencing Center for Infectious Disease"/>
            <person name="Wu L."/>
            <person name="Ma J."/>
        </authorList>
    </citation>
    <scope>NUCLEOTIDE SEQUENCE [LARGE SCALE GENOMIC DNA]</scope>
    <source>
        <strain evidence="3">IBRC-M 10908</strain>
    </source>
</reference>
<evidence type="ECO:0000313" key="2">
    <source>
        <dbReference type="EMBL" id="MFC4334053.1"/>
    </source>
</evidence>
<feature type="transmembrane region" description="Helical" evidence="1">
    <location>
        <begin position="6"/>
        <end position="25"/>
    </location>
</feature>
<keyword evidence="1" id="KW-0812">Transmembrane</keyword>
<evidence type="ECO:0000256" key="1">
    <source>
        <dbReference type="SAM" id="Phobius"/>
    </source>
</evidence>
<keyword evidence="1" id="KW-1133">Transmembrane helix</keyword>
<sequence>MALVNPAAIVIGILVFIGLAAVTPGSGYRIKVAIGALAVLAALAVIAFDYYSLGALLV</sequence>
<dbReference type="RefSeq" id="WP_380617788.1">
    <property type="nucleotide sequence ID" value="NZ_JBHSDK010000002.1"/>
</dbReference>
<gene>
    <name evidence="2" type="ORF">ACFPET_02450</name>
</gene>